<proteinExistence type="predicted"/>
<gene>
    <name evidence="2" type="ORF">BU24DRAFT_360022</name>
</gene>
<feature type="non-terminal residue" evidence="2">
    <location>
        <position position="331"/>
    </location>
</feature>
<dbReference type="OrthoDB" id="194358at2759"/>
<dbReference type="InterPro" id="IPR010730">
    <property type="entry name" value="HET"/>
</dbReference>
<dbReference type="RefSeq" id="XP_033377003.1">
    <property type="nucleotide sequence ID" value="XM_033524078.1"/>
</dbReference>
<dbReference type="Pfam" id="PF06985">
    <property type="entry name" value="HET"/>
    <property type="match status" value="1"/>
</dbReference>
<dbReference type="InterPro" id="IPR052895">
    <property type="entry name" value="HetReg/Transcr_Mod"/>
</dbReference>
<dbReference type="EMBL" id="ML978082">
    <property type="protein sequence ID" value="KAF2008664.1"/>
    <property type="molecule type" value="Genomic_DNA"/>
</dbReference>
<keyword evidence="3" id="KW-1185">Reference proteome</keyword>
<sequence length="331" mass="38203">MYNIIVETVPIERFVYRPIDLTRKSIRLLRIIRGDCGLIKCELFDAWLEDDGGIIEYEALSYTWGGSEKLHMVIINDKPFQVTANLSQALQDLRNPDKDRILWIDAICIDQDNDPERGHQVQQMSLIYKRADRVIVWLGPSSSSTGRAFDHMQRLEEKAADYAYNNWTTSDERWLEIWNKLHSDMAIEPSSILPFIRSDLASLLRRPWFERVWIIQEVANAKSGRVVCGDRSVSIRIFAVFPTLMDIALDVQCQSIIDVMPGSTRKYSWWAKKHDLHTLLVKFRGSKASDPRDKIYALLGISSDISGMDTLTADYEKSLQEIIHDTAFYLL</sequence>
<dbReference type="PANTHER" id="PTHR24148:SF78">
    <property type="entry name" value="HETEROKARYON INCOMPATIBILITY DOMAIN-CONTAINING PROTEIN"/>
    <property type="match status" value="1"/>
</dbReference>
<dbReference type="PANTHER" id="PTHR24148">
    <property type="entry name" value="ANKYRIN REPEAT DOMAIN-CONTAINING PROTEIN 39 HOMOLOG-RELATED"/>
    <property type="match status" value="1"/>
</dbReference>
<evidence type="ECO:0000313" key="2">
    <source>
        <dbReference type="EMBL" id="KAF2008664.1"/>
    </source>
</evidence>
<organism evidence="2 3">
    <name type="scientific">Aaosphaeria arxii CBS 175.79</name>
    <dbReference type="NCBI Taxonomy" id="1450172"/>
    <lineage>
        <taxon>Eukaryota</taxon>
        <taxon>Fungi</taxon>
        <taxon>Dikarya</taxon>
        <taxon>Ascomycota</taxon>
        <taxon>Pezizomycotina</taxon>
        <taxon>Dothideomycetes</taxon>
        <taxon>Pleosporomycetidae</taxon>
        <taxon>Pleosporales</taxon>
        <taxon>Pleosporales incertae sedis</taxon>
        <taxon>Aaosphaeria</taxon>
    </lineage>
</organism>
<dbReference type="Proteomes" id="UP000799778">
    <property type="component" value="Unassembled WGS sequence"/>
</dbReference>
<feature type="domain" description="Heterokaryon incompatibility" evidence="1">
    <location>
        <begin position="57"/>
        <end position="217"/>
    </location>
</feature>
<evidence type="ECO:0000259" key="1">
    <source>
        <dbReference type="Pfam" id="PF06985"/>
    </source>
</evidence>
<dbReference type="AlphaFoldDB" id="A0A6A5X794"/>
<name>A0A6A5X794_9PLEO</name>
<dbReference type="GeneID" id="54281475"/>
<protein>
    <submittedName>
        <fullName evidence="2">HET-domain-containing protein</fullName>
    </submittedName>
</protein>
<reference evidence="2" key="1">
    <citation type="journal article" date="2020" name="Stud. Mycol.">
        <title>101 Dothideomycetes genomes: a test case for predicting lifestyles and emergence of pathogens.</title>
        <authorList>
            <person name="Haridas S."/>
            <person name="Albert R."/>
            <person name="Binder M."/>
            <person name="Bloem J."/>
            <person name="Labutti K."/>
            <person name="Salamov A."/>
            <person name="Andreopoulos B."/>
            <person name="Baker S."/>
            <person name="Barry K."/>
            <person name="Bills G."/>
            <person name="Bluhm B."/>
            <person name="Cannon C."/>
            <person name="Castanera R."/>
            <person name="Culley D."/>
            <person name="Daum C."/>
            <person name="Ezra D."/>
            <person name="Gonzalez J."/>
            <person name="Henrissat B."/>
            <person name="Kuo A."/>
            <person name="Liang C."/>
            <person name="Lipzen A."/>
            <person name="Lutzoni F."/>
            <person name="Magnuson J."/>
            <person name="Mondo S."/>
            <person name="Nolan M."/>
            <person name="Ohm R."/>
            <person name="Pangilinan J."/>
            <person name="Park H.-J."/>
            <person name="Ramirez L."/>
            <person name="Alfaro M."/>
            <person name="Sun H."/>
            <person name="Tritt A."/>
            <person name="Yoshinaga Y."/>
            <person name="Zwiers L.-H."/>
            <person name="Turgeon B."/>
            <person name="Goodwin S."/>
            <person name="Spatafora J."/>
            <person name="Crous P."/>
            <person name="Grigoriev I."/>
        </authorList>
    </citation>
    <scope>NUCLEOTIDE SEQUENCE</scope>
    <source>
        <strain evidence="2">CBS 175.79</strain>
    </source>
</reference>
<accession>A0A6A5X794</accession>
<evidence type="ECO:0000313" key="3">
    <source>
        <dbReference type="Proteomes" id="UP000799778"/>
    </source>
</evidence>